<proteinExistence type="predicted"/>
<keyword evidence="2" id="KW-1185">Reference proteome</keyword>
<evidence type="ECO:0000313" key="1">
    <source>
        <dbReference type="EMBL" id="GIY07444.1"/>
    </source>
</evidence>
<accession>A0AAV4QDH4</accession>
<evidence type="ECO:0000313" key="2">
    <source>
        <dbReference type="Proteomes" id="UP001054945"/>
    </source>
</evidence>
<dbReference type="EMBL" id="BPLR01006109">
    <property type="protein sequence ID" value="GIY07444.1"/>
    <property type="molecule type" value="Genomic_DNA"/>
</dbReference>
<dbReference type="Proteomes" id="UP001054945">
    <property type="component" value="Unassembled WGS sequence"/>
</dbReference>
<dbReference type="AlphaFoldDB" id="A0AAV4QDH4"/>
<reference evidence="1 2" key="1">
    <citation type="submission" date="2021-06" db="EMBL/GenBank/DDBJ databases">
        <title>Caerostris extrusa draft genome.</title>
        <authorList>
            <person name="Kono N."/>
            <person name="Arakawa K."/>
        </authorList>
    </citation>
    <scope>NUCLEOTIDE SEQUENCE [LARGE SCALE GENOMIC DNA]</scope>
</reference>
<feature type="non-terminal residue" evidence="1">
    <location>
        <position position="63"/>
    </location>
</feature>
<name>A0AAV4QDH4_CAEEX</name>
<sequence length="63" mass="7046">MIRMVAAARQDRRQMANNSELEGTMECFIGNSPYGGRCLEVRFCEAFEYTMLSPSGLFTGAVM</sequence>
<gene>
    <name evidence="1" type="ORF">CEXT_408691</name>
</gene>
<comment type="caution">
    <text evidence="1">The sequence shown here is derived from an EMBL/GenBank/DDBJ whole genome shotgun (WGS) entry which is preliminary data.</text>
</comment>
<protein>
    <submittedName>
        <fullName evidence="1">Uncharacterized protein</fullName>
    </submittedName>
</protein>
<organism evidence="1 2">
    <name type="scientific">Caerostris extrusa</name>
    <name type="common">Bark spider</name>
    <name type="synonym">Caerostris bankana</name>
    <dbReference type="NCBI Taxonomy" id="172846"/>
    <lineage>
        <taxon>Eukaryota</taxon>
        <taxon>Metazoa</taxon>
        <taxon>Ecdysozoa</taxon>
        <taxon>Arthropoda</taxon>
        <taxon>Chelicerata</taxon>
        <taxon>Arachnida</taxon>
        <taxon>Araneae</taxon>
        <taxon>Araneomorphae</taxon>
        <taxon>Entelegynae</taxon>
        <taxon>Araneoidea</taxon>
        <taxon>Araneidae</taxon>
        <taxon>Caerostris</taxon>
    </lineage>
</organism>